<organism evidence="2 3">
    <name type="scientific">Parelaphostrongylus tenuis</name>
    <name type="common">Meningeal worm</name>
    <dbReference type="NCBI Taxonomy" id="148309"/>
    <lineage>
        <taxon>Eukaryota</taxon>
        <taxon>Metazoa</taxon>
        <taxon>Ecdysozoa</taxon>
        <taxon>Nematoda</taxon>
        <taxon>Chromadorea</taxon>
        <taxon>Rhabditida</taxon>
        <taxon>Rhabditina</taxon>
        <taxon>Rhabditomorpha</taxon>
        <taxon>Strongyloidea</taxon>
        <taxon>Metastrongylidae</taxon>
        <taxon>Parelaphostrongylus</taxon>
    </lineage>
</organism>
<evidence type="ECO:0000313" key="2">
    <source>
        <dbReference type="EMBL" id="KAJ1350934.1"/>
    </source>
</evidence>
<accession>A0AAD5QIP1</accession>
<name>A0AAD5QIP1_PARTN</name>
<reference evidence="2" key="1">
    <citation type="submission" date="2021-06" db="EMBL/GenBank/DDBJ databases">
        <title>Parelaphostrongylus tenuis whole genome reference sequence.</title>
        <authorList>
            <person name="Garwood T.J."/>
            <person name="Larsen P.A."/>
            <person name="Fountain-Jones N.M."/>
            <person name="Garbe J.R."/>
            <person name="Macchietto M.G."/>
            <person name="Kania S.A."/>
            <person name="Gerhold R.W."/>
            <person name="Richards J.E."/>
            <person name="Wolf T.M."/>
        </authorList>
    </citation>
    <scope>NUCLEOTIDE SEQUENCE</scope>
    <source>
        <strain evidence="2">MNPRO001-30</strain>
        <tissue evidence="2">Meninges</tissue>
    </source>
</reference>
<feature type="region of interest" description="Disordered" evidence="1">
    <location>
        <begin position="40"/>
        <end position="87"/>
    </location>
</feature>
<proteinExistence type="predicted"/>
<dbReference type="EMBL" id="JAHQIW010000969">
    <property type="protein sequence ID" value="KAJ1350934.1"/>
    <property type="molecule type" value="Genomic_DNA"/>
</dbReference>
<gene>
    <name evidence="2" type="ORF">KIN20_006859</name>
</gene>
<dbReference type="AlphaFoldDB" id="A0AAD5QIP1"/>
<evidence type="ECO:0000256" key="1">
    <source>
        <dbReference type="SAM" id="MobiDB-lite"/>
    </source>
</evidence>
<sequence>MSDEKPTFGEYKNIDKKKTPLAFEPKLVVKTMEEAEAEQKLVTTKNKSRERSVTPQTDCSDLQLEGGTPPPYGECQTQGESLIALGA</sequence>
<protein>
    <submittedName>
        <fullName evidence="2">Uncharacterized protein</fullName>
    </submittedName>
</protein>
<evidence type="ECO:0000313" key="3">
    <source>
        <dbReference type="Proteomes" id="UP001196413"/>
    </source>
</evidence>
<comment type="caution">
    <text evidence="2">The sequence shown here is derived from an EMBL/GenBank/DDBJ whole genome shotgun (WGS) entry which is preliminary data.</text>
</comment>
<dbReference type="Proteomes" id="UP001196413">
    <property type="component" value="Unassembled WGS sequence"/>
</dbReference>
<keyword evidence="3" id="KW-1185">Reference proteome</keyword>